<dbReference type="EMBL" id="JACATZ010000001">
    <property type="protein sequence ID" value="NWJ45885.1"/>
    <property type="molecule type" value="Genomic_DNA"/>
</dbReference>
<dbReference type="RefSeq" id="WP_341469639.1">
    <property type="nucleotide sequence ID" value="NZ_CP128399.1"/>
</dbReference>
<name>A0A8T7M3G0_9CHLR</name>
<protein>
    <submittedName>
        <fullName evidence="2">Uncharacterized protein</fullName>
    </submittedName>
</protein>
<organism evidence="2 4">
    <name type="scientific">Candidatus Chlorohelix allophototropha</name>
    <dbReference type="NCBI Taxonomy" id="3003348"/>
    <lineage>
        <taxon>Bacteria</taxon>
        <taxon>Bacillati</taxon>
        <taxon>Chloroflexota</taxon>
        <taxon>Chloroflexia</taxon>
        <taxon>Candidatus Chloroheliales</taxon>
        <taxon>Candidatus Chloroheliaceae</taxon>
        <taxon>Candidatus Chlorohelix</taxon>
    </lineage>
</organism>
<dbReference type="AlphaFoldDB" id="A0A8T7M3G0"/>
<evidence type="ECO:0000313" key="2">
    <source>
        <dbReference type="EMBL" id="NWJ45885.1"/>
    </source>
</evidence>
<evidence type="ECO:0000313" key="4">
    <source>
        <dbReference type="Proteomes" id="UP000521676"/>
    </source>
</evidence>
<dbReference type="Proteomes" id="UP000521676">
    <property type="component" value="Unassembled WGS sequence"/>
</dbReference>
<keyword evidence="1" id="KW-0812">Transmembrane</keyword>
<keyword evidence="1" id="KW-0472">Membrane</keyword>
<keyword evidence="5" id="KW-1185">Reference proteome</keyword>
<evidence type="ECO:0000313" key="3">
    <source>
        <dbReference type="EMBL" id="WJW67749.1"/>
    </source>
</evidence>
<proteinExistence type="predicted"/>
<gene>
    <name evidence="2" type="ORF">HXX08_08405</name>
    <name evidence="3" type="ORF">OZ401_001024</name>
</gene>
<dbReference type="EMBL" id="CP128399">
    <property type="protein sequence ID" value="WJW67749.1"/>
    <property type="molecule type" value="Genomic_DNA"/>
</dbReference>
<dbReference type="Proteomes" id="UP001431572">
    <property type="component" value="Chromosome 1"/>
</dbReference>
<accession>A0A8T7M3G0</accession>
<feature type="transmembrane region" description="Helical" evidence="1">
    <location>
        <begin position="25"/>
        <end position="43"/>
    </location>
</feature>
<keyword evidence="1" id="KW-1133">Transmembrane helix</keyword>
<sequence>MQVVLFLIFGSLVVGYFYERLDRRVITILTVMVILGIVAYMYVGRAL</sequence>
<evidence type="ECO:0000313" key="5">
    <source>
        <dbReference type="Proteomes" id="UP001431572"/>
    </source>
</evidence>
<reference evidence="2 4" key="1">
    <citation type="submission" date="2020-06" db="EMBL/GenBank/DDBJ databases">
        <title>Anoxygenic phototrophic Chloroflexota member uses a Type I reaction center.</title>
        <authorList>
            <person name="Tsuji J.M."/>
            <person name="Shaw N.A."/>
            <person name="Nagashima S."/>
            <person name="Venkiteswaran J."/>
            <person name="Schiff S.L."/>
            <person name="Hanada S."/>
            <person name="Tank M."/>
            <person name="Neufeld J.D."/>
        </authorList>
    </citation>
    <scope>NUCLEOTIDE SEQUENCE [LARGE SCALE GENOMIC DNA]</scope>
    <source>
        <strain evidence="2">L227-S17</strain>
    </source>
</reference>
<evidence type="ECO:0000256" key="1">
    <source>
        <dbReference type="SAM" id="Phobius"/>
    </source>
</evidence>
<reference evidence="3" key="2">
    <citation type="journal article" date="2024" name="Nature">
        <title>Anoxygenic phototroph of the Chloroflexota uses a type I reaction centre.</title>
        <authorList>
            <person name="Tsuji J.M."/>
            <person name="Shaw N.A."/>
            <person name="Nagashima S."/>
            <person name="Venkiteswaran J.J."/>
            <person name="Schiff S.L."/>
            <person name="Watanabe T."/>
            <person name="Fukui M."/>
            <person name="Hanada S."/>
            <person name="Tank M."/>
            <person name="Neufeld J.D."/>
        </authorList>
    </citation>
    <scope>NUCLEOTIDE SEQUENCE</scope>
    <source>
        <strain evidence="3">L227-S17</strain>
    </source>
</reference>